<keyword evidence="2 6" id="KW-0396">Initiation factor</keyword>
<name>A0A1X7VIM6_AMPQE</name>
<dbReference type="GO" id="GO:0006417">
    <property type="term" value="P:regulation of translation"/>
    <property type="evidence" value="ECO:0007669"/>
    <property type="project" value="UniProtKB-KW"/>
</dbReference>
<reference evidence="9" key="1">
    <citation type="journal article" date="2010" name="Nature">
        <title>The Amphimedon queenslandica genome and the evolution of animal complexity.</title>
        <authorList>
            <person name="Srivastava M."/>
            <person name="Simakov O."/>
            <person name="Chapman J."/>
            <person name="Fahey B."/>
            <person name="Gauthier M.E."/>
            <person name="Mitros T."/>
            <person name="Richards G.S."/>
            <person name="Conaco C."/>
            <person name="Dacre M."/>
            <person name="Hellsten U."/>
            <person name="Larroux C."/>
            <person name="Putnam N.H."/>
            <person name="Stanke M."/>
            <person name="Adamska M."/>
            <person name="Darling A."/>
            <person name="Degnan S.M."/>
            <person name="Oakley T.H."/>
            <person name="Plachetzki D.C."/>
            <person name="Zhai Y."/>
            <person name="Adamski M."/>
            <person name="Calcino A."/>
            <person name="Cummins S.F."/>
            <person name="Goodstein D.M."/>
            <person name="Harris C."/>
            <person name="Jackson D.J."/>
            <person name="Leys S.P."/>
            <person name="Shu S."/>
            <person name="Woodcroft B.J."/>
            <person name="Vervoort M."/>
            <person name="Kosik K.S."/>
            <person name="Manning G."/>
            <person name="Degnan B.M."/>
            <person name="Rokhsar D.S."/>
        </authorList>
    </citation>
    <scope>NUCLEOTIDE SEQUENCE [LARGE SCALE GENOMIC DNA]</scope>
</reference>
<reference evidence="8" key="2">
    <citation type="submission" date="2017-05" db="UniProtKB">
        <authorList>
            <consortium name="EnsemblMetazoa"/>
        </authorList>
    </citation>
    <scope>IDENTIFICATION</scope>
</reference>
<gene>
    <name evidence="8" type="primary">100639722</name>
</gene>
<dbReference type="SUPFAM" id="SSF55418">
    <property type="entry name" value="eIF4e-like"/>
    <property type="match status" value="1"/>
</dbReference>
<dbReference type="InterPro" id="IPR001040">
    <property type="entry name" value="TIF_eIF_4E"/>
</dbReference>
<feature type="region of interest" description="Disordered" evidence="7">
    <location>
        <begin position="1"/>
        <end position="21"/>
    </location>
</feature>
<keyword evidence="3" id="KW-0810">Translation regulation</keyword>
<evidence type="ECO:0000313" key="9">
    <source>
        <dbReference type="Proteomes" id="UP000007879"/>
    </source>
</evidence>
<dbReference type="Gene3D" id="3.30.760.10">
    <property type="entry name" value="RNA Cap, Translation Initiation Factor Eif4e"/>
    <property type="match status" value="1"/>
</dbReference>
<proteinExistence type="inferred from homology"/>
<evidence type="ECO:0000256" key="6">
    <source>
        <dbReference type="RuleBase" id="RU004374"/>
    </source>
</evidence>
<evidence type="ECO:0008006" key="10">
    <source>
        <dbReference type="Google" id="ProtNLM"/>
    </source>
</evidence>
<evidence type="ECO:0000256" key="1">
    <source>
        <dbReference type="ARBA" id="ARBA00009860"/>
    </source>
</evidence>
<comment type="similarity">
    <text evidence="1 6">Belongs to the eukaryotic initiation factor 4E family.</text>
</comment>
<dbReference type="OrthoDB" id="590761at2759"/>
<dbReference type="GO" id="GO:0003743">
    <property type="term" value="F:translation initiation factor activity"/>
    <property type="evidence" value="ECO:0007669"/>
    <property type="project" value="UniProtKB-KW"/>
</dbReference>
<dbReference type="AlphaFoldDB" id="A0A1X7VIM6"/>
<dbReference type="InterPro" id="IPR019770">
    <property type="entry name" value="TIF_eIF_4E_CS"/>
</dbReference>
<organism evidence="8">
    <name type="scientific">Amphimedon queenslandica</name>
    <name type="common">Sponge</name>
    <dbReference type="NCBI Taxonomy" id="400682"/>
    <lineage>
        <taxon>Eukaryota</taxon>
        <taxon>Metazoa</taxon>
        <taxon>Porifera</taxon>
        <taxon>Demospongiae</taxon>
        <taxon>Heteroscleromorpha</taxon>
        <taxon>Haplosclerida</taxon>
        <taxon>Niphatidae</taxon>
        <taxon>Amphimedon</taxon>
    </lineage>
</organism>
<keyword evidence="4 6" id="KW-0694">RNA-binding</keyword>
<dbReference type="PANTHER" id="PTHR11960">
    <property type="entry name" value="EUKARYOTIC TRANSLATION INITIATION FACTOR 4E RELATED"/>
    <property type="match status" value="1"/>
</dbReference>
<dbReference type="GO" id="GO:0016281">
    <property type="term" value="C:eukaryotic translation initiation factor 4F complex"/>
    <property type="evidence" value="ECO:0007669"/>
    <property type="project" value="TreeGrafter"/>
</dbReference>
<dbReference type="InterPro" id="IPR023398">
    <property type="entry name" value="TIF_eIF4e-like"/>
</dbReference>
<evidence type="ECO:0000256" key="4">
    <source>
        <dbReference type="ARBA" id="ARBA00022884"/>
    </source>
</evidence>
<dbReference type="InParanoid" id="A0A1X7VIM6"/>
<feature type="compositionally biased region" description="Basic and acidic residues" evidence="7">
    <location>
        <begin position="1"/>
        <end position="16"/>
    </location>
</feature>
<dbReference type="PANTHER" id="PTHR11960:SF8">
    <property type="entry name" value="EUKARYOTIC TRANSLATION INITIATION FACTOR 4E1-RELATED"/>
    <property type="match status" value="1"/>
</dbReference>
<evidence type="ECO:0000256" key="2">
    <source>
        <dbReference type="ARBA" id="ARBA00022540"/>
    </source>
</evidence>
<dbReference type="GO" id="GO:0000340">
    <property type="term" value="F:RNA 7-methylguanosine cap binding"/>
    <property type="evidence" value="ECO:0007669"/>
    <property type="project" value="TreeGrafter"/>
</dbReference>
<dbReference type="STRING" id="400682.A0A1X7VIM6"/>
<keyword evidence="5 6" id="KW-0648">Protein biosynthesis</keyword>
<evidence type="ECO:0000256" key="3">
    <source>
        <dbReference type="ARBA" id="ARBA00022845"/>
    </source>
</evidence>
<dbReference type="EnsemblMetazoa" id="XM_003384264.3">
    <property type="protein sequence ID" value="XP_003384312.1"/>
    <property type="gene ID" value="LOC100639722"/>
</dbReference>
<accession>A0A1X7VIM6</accession>
<evidence type="ECO:0000313" key="8">
    <source>
        <dbReference type="EnsemblMetazoa" id="Aqu2.1.39337_001"/>
    </source>
</evidence>
<protein>
    <recommendedName>
        <fullName evidence="10">EIF-4F 25 kDa subunit</fullName>
    </recommendedName>
</protein>
<evidence type="ECO:0000256" key="5">
    <source>
        <dbReference type="ARBA" id="ARBA00022917"/>
    </source>
</evidence>
<dbReference type="EnsemblMetazoa" id="Aqu2.1.39337_001">
    <property type="protein sequence ID" value="Aqu2.1.39337_001"/>
    <property type="gene ID" value="Aqu2.1.39337"/>
</dbReference>
<dbReference type="PROSITE" id="PS00813">
    <property type="entry name" value="IF4E"/>
    <property type="match status" value="1"/>
</dbReference>
<sequence length="184" mass="21406">MASKEPDKPSTSESEKSQAPLIASVPAVTPERHPLQNKWVLWYLKNDKQKEWKDNLRKIICIDTVEDFWSVYNHIKPPSQISSGCDYMLFKEGIEPMWEDKTNKDGGRWLLNIDKRDRKDGVLDNVWMETLMCLIGEIFDDSSDDICGAVAQNRTKGDKISIWTRVAKNKDHVHRIGYVIKFFY</sequence>
<evidence type="ECO:0000256" key="7">
    <source>
        <dbReference type="SAM" id="MobiDB-lite"/>
    </source>
</evidence>
<keyword evidence="9" id="KW-1185">Reference proteome</keyword>
<dbReference type="KEGG" id="aqu:100639722"/>
<dbReference type="Pfam" id="PF01652">
    <property type="entry name" value="IF4E"/>
    <property type="match status" value="1"/>
</dbReference>
<dbReference type="Proteomes" id="UP000007879">
    <property type="component" value="Unassembled WGS sequence"/>
</dbReference>